<feature type="non-terminal residue" evidence="2">
    <location>
        <position position="1"/>
    </location>
</feature>
<keyword evidence="3" id="KW-1185">Reference proteome</keyword>
<comment type="caution">
    <text evidence="2">The sequence shown here is derived from an EMBL/GenBank/DDBJ whole genome shotgun (WGS) entry which is preliminary data.</text>
</comment>
<feature type="non-terminal residue" evidence="2">
    <location>
        <position position="71"/>
    </location>
</feature>
<proteinExistence type="predicted"/>
<dbReference type="EMBL" id="LXQA010543406">
    <property type="protein sequence ID" value="MCI58261.1"/>
    <property type="molecule type" value="Genomic_DNA"/>
</dbReference>
<protein>
    <submittedName>
        <fullName evidence="2">Uncharacterized protein</fullName>
    </submittedName>
</protein>
<evidence type="ECO:0000313" key="3">
    <source>
        <dbReference type="Proteomes" id="UP000265520"/>
    </source>
</evidence>
<dbReference type="AlphaFoldDB" id="A0A392TAW3"/>
<dbReference type="Proteomes" id="UP000265520">
    <property type="component" value="Unassembled WGS sequence"/>
</dbReference>
<name>A0A392TAW3_9FABA</name>
<evidence type="ECO:0000313" key="2">
    <source>
        <dbReference type="EMBL" id="MCI58261.1"/>
    </source>
</evidence>
<organism evidence="2 3">
    <name type="scientific">Trifolium medium</name>
    <dbReference type="NCBI Taxonomy" id="97028"/>
    <lineage>
        <taxon>Eukaryota</taxon>
        <taxon>Viridiplantae</taxon>
        <taxon>Streptophyta</taxon>
        <taxon>Embryophyta</taxon>
        <taxon>Tracheophyta</taxon>
        <taxon>Spermatophyta</taxon>
        <taxon>Magnoliopsida</taxon>
        <taxon>eudicotyledons</taxon>
        <taxon>Gunneridae</taxon>
        <taxon>Pentapetalae</taxon>
        <taxon>rosids</taxon>
        <taxon>fabids</taxon>
        <taxon>Fabales</taxon>
        <taxon>Fabaceae</taxon>
        <taxon>Papilionoideae</taxon>
        <taxon>50 kb inversion clade</taxon>
        <taxon>NPAAA clade</taxon>
        <taxon>Hologalegina</taxon>
        <taxon>IRL clade</taxon>
        <taxon>Trifolieae</taxon>
        <taxon>Trifolium</taxon>
    </lineage>
</organism>
<accession>A0A392TAW3</accession>
<feature type="region of interest" description="Disordered" evidence="1">
    <location>
        <begin position="1"/>
        <end position="28"/>
    </location>
</feature>
<sequence>GVNFNDSEDERTTALDDGFGVDPLDESKSEEKNKMVVAFVGCSENLDKLVDEAYVSDELSSSDPDDSDGER</sequence>
<evidence type="ECO:0000256" key="1">
    <source>
        <dbReference type="SAM" id="MobiDB-lite"/>
    </source>
</evidence>
<reference evidence="2 3" key="1">
    <citation type="journal article" date="2018" name="Front. Plant Sci.">
        <title>Red Clover (Trifolium pratense) and Zigzag Clover (T. medium) - A Picture of Genomic Similarities and Differences.</title>
        <authorList>
            <person name="Dluhosova J."/>
            <person name="Istvanek J."/>
            <person name="Nedelnik J."/>
            <person name="Repkova J."/>
        </authorList>
    </citation>
    <scope>NUCLEOTIDE SEQUENCE [LARGE SCALE GENOMIC DNA]</scope>
    <source>
        <strain evidence="3">cv. 10/8</strain>
        <tissue evidence="2">Leaf</tissue>
    </source>
</reference>